<dbReference type="Gene3D" id="3.30.160.60">
    <property type="entry name" value="Classic Zinc Finger"/>
    <property type="match status" value="2"/>
</dbReference>
<evidence type="ECO:0000256" key="7">
    <source>
        <dbReference type="ARBA" id="ARBA00023242"/>
    </source>
</evidence>
<dbReference type="GO" id="GO:0003700">
    <property type="term" value="F:DNA-binding transcription factor activity"/>
    <property type="evidence" value="ECO:0007669"/>
    <property type="project" value="TreeGrafter"/>
</dbReference>
<evidence type="ECO:0000256" key="6">
    <source>
        <dbReference type="ARBA" id="ARBA00023125"/>
    </source>
</evidence>
<keyword evidence="2" id="KW-0479">Metal-binding</keyword>
<dbReference type="InterPro" id="IPR050589">
    <property type="entry name" value="Ikaros_C2H2-ZF"/>
</dbReference>
<dbReference type="GO" id="GO:0008270">
    <property type="term" value="F:zinc ion binding"/>
    <property type="evidence" value="ECO:0007669"/>
    <property type="project" value="UniProtKB-KW"/>
</dbReference>
<dbReference type="InterPro" id="IPR013087">
    <property type="entry name" value="Znf_C2H2_type"/>
</dbReference>
<sequence length="373" mass="42654">MYNSDGSQRAPLYQTRRVYVCTECHKSFRNTTDLYQHVELCLLEAFENEALSIFSDVSVATRPTNAHGQSAAAYGIVAKPSGPPMEGRMEVRLAMPLSDKEQMYAASKDYDDEQDESEAGPSSSRMIEGPGGLRLVVTVEKEDMMREEDDQIEKETGMSMLEMGGDYMDDEMAVIQEEDEEEEMNSSSMVFPRRQVIGALANADDEPYKPKMECPTCGLVLYRHNFATHFRIHTGELPFPCGYCEKRFRSTSALKVHTRAHTGEKPYECPSCEYAALTKRNLDRHILNNHVREGERRGPRSRKSRYRPESDDNNMTWTLDALEKVANRPAYDVRKDHQYEMEEMDEEIIPMLAYGDEDDVELEGLEESVDQDE</sequence>
<evidence type="ECO:0000259" key="10">
    <source>
        <dbReference type="PROSITE" id="PS50157"/>
    </source>
</evidence>
<dbReference type="EMBL" id="BTSY01000003">
    <property type="protein sequence ID" value="GMT17617.1"/>
    <property type="molecule type" value="Genomic_DNA"/>
</dbReference>
<dbReference type="Proteomes" id="UP001432322">
    <property type="component" value="Unassembled WGS sequence"/>
</dbReference>
<evidence type="ECO:0000313" key="12">
    <source>
        <dbReference type="Proteomes" id="UP001432322"/>
    </source>
</evidence>
<accession>A0AAV5VD70</accession>
<evidence type="ECO:0000256" key="3">
    <source>
        <dbReference type="ARBA" id="ARBA00022737"/>
    </source>
</evidence>
<protein>
    <recommendedName>
        <fullName evidence="10">C2H2-type domain-containing protein</fullName>
    </recommendedName>
</protein>
<dbReference type="PANTHER" id="PTHR24404:SF114">
    <property type="entry name" value="KLUMPFUSS, ISOFORM B-RELATED"/>
    <property type="match status" value="1"/>
</dbReference>
<dbReference type="FunFam" id="3.30.160.60:FF:002343">
    <property type="entry name" value="Zinc finger protein 33A"/>
    <property type="match status" value="1"/>
</dbReference>
<comment type="caution">
    <text evidence="11">The sequence shown here is derived from an EMBL/GenBank/DDBJ whole genome shotgun (WGS) entry which is preliminary data.</text>
</comment>
<dbReference type="InterPro" id="IPR036236">
    <property type="entry name" value="Znf_C2H2_sf"/>
</dbReference>
<keyword evidence="3" id="KW-0677">Repeat</keyword>
<dbReference type="Pfam" id="PF00096">
    <property type="entry name" value="zf-C2H2"/>
    <property type="match status" value="2"/>
</dbReference>
<dbReference type="GO" id="GO:0006357">
    <property type="term" value="P:regulation of transcription by RNA polymerase II"/>
    <property type="evidence" value="ECO:0007669"/>
    <property type="project" value="TreeGrafter"/>
</dbReference>
<feature type="domain" description="C2H2-type" evidence="10">
    <location>
        <begin position="19"/>
        <end position="49"/>
    </location>
</feature>
<keyword evidence="7" id="KW-0539">Nucleus</keyword>
<dbReference type="GO" id="GO:0045893">
    <property type="term" value="P:positive regulation of DNA-templated transcription"/>
    <property type="evidence" value="ECO:0007669"/>
    <property type="project" value="UniProtKB-ARBA"/>
</dbReference>
<evidence type="ECO:0000313" key="11">
    <source>
        <dbReference type="EMBL" id="GMT17617.1"/>
    </source>
</evidence>
<evidence type="ECO:0000256" key="9">
    <source>
        <dbReference type="SAM" id="MobiDB-lite"/>
    </source>
</evidence>
<dbReference type="AlphaFoldDB" id="A0AAV5VD70"/>
<name>A0AAV5VD70_9BILA</name>
<feature type="domain" description="C2H2-type" evidence="10">
    <location>
        <begin position="239"/>
        <end position="266"/>
    </location>
</feature>
<keyword evidence="6" id="KW-0238">DNA-binding</keyword>
<evidence type="ECO:0000256" key="4">
    <source>
        <dbReference type="ARBA" id="ARBA00022771"/>
    </source>
</evidence>
<dbReference type="PROSITE" id="PS00028">
    <property type="entry name" value="ZINC_FINGER_C2H2_1"/>
    <property type="match status" value="1"/>
</dbReference>
<evidence type="ECO:0000256" key="8">
    <source>
        <dbReference type="PROSITE-ProRule" id="PRU00042"/>
    </source>
</evidence>
<feature type="region of interest" description="Disordered" evidence="9">
    <location>
        <begin position="289"/>
        <end position="313"/>
    </location>
</feature>
<comment type="subcellular location">
    <subcellularLocation>
        <location evidence="1">Nucleus</location>
    </subcellularLocation>
</comment>
<gene>
    <name evidence="11" type="ORF">PFISCL1PPCAC_8914</name>
</gene>
<organism evidence="11 12">
    <name type="scientific">Pristionchus fissidentatus</name>
    <dbReference type="NCBI Taxonomy" id="1538716"/>
    <lineage>
        <taxon>Eukaryota</taxon>
        <taxon>Metazoa</taxon>
        <taxon>Ecdysozoa</taxon>
        <taxon>Nematoda</taxon>
        <taxon>Chromadorea</taxon>
        <taxon>Rhabditida</taxon>
        <taxon>Rhabditina</taxon>
        <taxon>Diplogasteromorpha</taxon>
        <taxon>Diplogasteroidea</taxon>
        <taxon>Neodiplogasteridae</taxon>
        <taxon>Pristionchus</taxon>
    </lineage>
</organism>
<evidence type="ECO:0000256" key="5">
    <source>
        <dbReference type="ARBA" id="ARBA00022833"/>
    </source>
</evidence>
<reference evidence="11" key="1">
    <citation type="submission" date="2023-10" db="EMBL/GenBank/DDBJ databases">
        <title>Genome assembly of Pristionchus species.</title>
        <authorList>
            <person name="Yoshida K."/>
            <person name="Sommer R.J."/>
        </authorList>
    </citation>
    <scope>NUCLEOTIDE SEQUENCE</scope>
    <source>
        <strain evidence="11">RS5133</strain>
    </source>
</reference>
<keyword evidence="12" id="KW-1185">Reference proteome</keyword>
<dbReference type="GO" id="GO:0000978">
    <property type="term" value="F:RNA polymerase II cis-regulatory region sequence-specific DNA binding"/>
    <property type="evidence" value="ECO:0007669"/>
    <property type="project" value="TreeGrafter"/>
</dbReference>
<feature type="domain" description="C2H2-type" evidence="10">
    <location>
        <begin position="267"/>
        <end position="295"/>
    </location>
</feature>
<dbReference type="PANTHER" id="PTHR24404">
    <property type="entry name" value="ZINC FINGER PROTEIN"/>
    <property type="match status" value="1"/>
</dbReference>
<feature type="compositionally biased region" description="Basic and acidic residues" evidence="9">
    <location>
        <begin position="289"/>
        <end position="298"/>
    </location>
</feature>
<dbReference type="GO" id="GO:0005634">
    <property type="term" value="C:nucleus"/>
    <property type="evidence" value="ECO:0007669"/>
    <property type="project" value="UniProtKB-SubCell"/>
</dbReference>
<dbReference type="SMART" id="SM00355">
    <property type="entry name" value="ZnF_C2H2"/>
    <property type="match status" value="4"/>
</dbReference>
<dbReference type="GO" id="GO:0005694">
    <property type="term" value="C:chromosome"/>
    <property type="evidence" value="ECO:0007669"/>
    <property type="project" value="UniProtKB-ARBA"/>
</dbReference>
<evidence type="ECO:0000256" key="1">
    <source>
        <dbReference type="ARBA" id="ARBA00004123"/>
    </source>
</evidence>
<evidence type="ECO:0000256" key="2">
    <source>
        <dbReference type="ARBA" id="ARBA00022723"/>
    </source>
</evidence>
<dbReference type="FunFam" id="3.30.160.60:FF:001732">
    <property type="entry name" value="Zgc:162936"/>
    <property type="match status" value="1"/>
</dbReference>
<keyword evidence="4 8" id="KW-0863">Zinc-finger</keyword>
<dbReference type="SUPFAM" id="SSF57667">
    <property type="entry name" value="beta-beta-alpha zinc fingers"/>
    <property type="match status" value="1"/>
</dbReference>
<dbReference type="PROSITE" id="PS50157">
    <property type="entry name" value="ZINC_FINGER_C2H2_2"/>
    <property type="match status" value="3"/>
</dbReference>
<proteinExistence type="predicted"/>
<feature type="region of interest" description="Disordered" evidence="9">
    <location>
        <begin position="106"/>
        <end position="129"/>
    </location>
</feature>
<keyword evidence="5" id="KW-0862">Zinc</keyword>